<dbReference type="InterPro" id="IPR016186">
    <property type="entry name" value="C-type_lectin-like/link_sf"/>
</dbReference>
<dbReference type="EMBL" id="LNIX01000005">
    <property type="protein sequence ID" value="OXA54339.1"/>
    <property type="molecule type" value="Genomic_DNA"/>
</dbReference>
<accession>A0A226EA57</accession>
<evidence type="ECO:0000313" key="5">
    <source>
        <dbReference type="Proteomes" id="UP000198287"/>
    </source>
</evidence>
<organism evidence="4 5">
    <name type="scientific">Folsomia candida</name>
    <name type="common">Springtail</name>
    <dbReference type="NCBI Taxonomy" id="158441"/>
    <lineage>
        <taxon>Eukaryota</taxon>
        <taxon>Metazoa</taxon>
        <taxon>Ecdysozoa</taxon>
        <taxon>Arthropoda</taxon>
        <taxon>Hexapoda</taxon>
        <taxon>Collembola</taxon>
        <taxon>Entomobryomorpha</taxon>
        <taxon>Isotomoidea</taxon>
        <taxon>Isotomidae</taxon>
        <taxon>Proisotominae</taxon>
        <taxon>Folsomia</taxon>
    </lineage>
</organism>
<dbReference type="SMART" id="SM00034">
    <property type="entry name" value="CLECT"/>
    <property type="match status" value="1"/>
</dbReference>
<keyword evidence="5" id="KW-1185">Reference proteome</keyword>
<dbReference type="GO" id="GO:0030246">
    <property type="term" value="F:carbohydrate binding"/>
    <property type="evidence" value="ECO:0007669"/>
    <property type="project" value="UniProtKB-KW"/>
</dbReference>
<dbReference type="PROSITE" id="PS50041">
    <property type="entry name" value="C_TYPE_LECTIN_2"/>
    <property type="match status" value="1"/>
</dbReference>
<dbReference type="Pfam" id="PF00059">
    <property type="entry name" value="Lectin_C"/>
    <property type="match status" value="1"/>
</dbReference>
<reference evidence="4 5" key="1">
    <citation type="submission" date="2015-12" db="EMBL/GenBank/DDBJ databases">
        <title>The genome of Folsomia candida.</title>
        <authorList>
            <person name="Faddeeva A."/>
            <person name="Derks M.F."/>
            <person name="Anvar Y."/>
            <person name="Smit S."/>
            <person name="Van Straalen N."/>
            <person name="Roelofs D."/>
        </authorList>
    </citation>
    <scope>NUCLEOTIDE SEQUENCE [LARGE SCALE GENOMIC DNA]</scope>
    <source>
        <strain evidence="4 5">VU population</strain>
        <tissue evidence="4">Whole body</tissue>
    </source>
</reference>
<feature type="signal peptide" evidence="2">
    <location>
        <begin position="1"/>
        <end position="20"/>
    </location>
</feature>
<sequence>MTPTNIWILGGLILVGGATSNKISQDDRIRSLEKDAEQININFNELSSAVKSLQEKNAELEMTIVTTRKIMENRTLLDTFDIVGIIGSKIYFLEKDAINAASRGPMPSRSFTDSRKFCNEYGLRLATLKTDGEMKVVNDFVKLNDWLWPIWVGGKRVPWKSSNRPSYRWQSDRAGQELQVDFTHDPITITDDAYQNLRNGTSYEDCVMMYFSGFAGNGKFRDENCTKIHTPLCHKHLFSTFSDRRKIRRV</sequence>
<evidence type="ECO:0000256" key="1">
    <source>
        <dbReference type="SAM" id="Coils"/>
    </source>
</evidence>
<dbReference type="InterPro" id="IPR001304">
    <property type="entry name" value="C-type_lectin-like"/>
</dbReference>
<dbReference type="InterPro" id="IPR016187">
    <property type="entry name" value="CTDL_fold"/>
</dbReference>
<feature type="domain" description="C-type lectin" evidence="3">
    <location>
        <begin position="109"/>
        <end position="234"/>
    </location>
</feature>
<gene>
    <name evidence="4" type="ORF">Fcan01_10847</name>
</gene>
<dbReference type="OrthoDB" id="5954286at2759"/>
<proteinExistence type="predicted"/>
<comment type="caution">
    <text evidence="4">The sequence shown here is derived from an EMBL/GenBank/DDBJ whole genome shotgun (WGS) entry which is preliminary data.</text>
</comment>
<dbReference type="SUPFAM" id="SSF56436">
    <property type="entry name" value="C-type lectin-like"/>
    <property type="match status" value="1"/>
</dbReference>
<keyword evidence="2" id="KW-0732">Signal</keyword>
<dbReference type="Gene3D" id="3.10.100.10">
    <property type="entry name" value="Mannose-Binding Protein A, subunit A"/>
    <property type="match status" value="1"/>
</dbReference>
<keyword evidence="4" id="KW-0430">Lectin</keyword>
<evidence type="ECO:0000313" key="4">
    <source>
        <dbReference type="EMBL" id="OXA54339.1"/>
    </source>
</evidence>
<protein>
    <submittedName>
        <fullName evidence="4">P-selectin</fullName>
    </submittedName>
</protein>
<evidence type="ECO:0000259" key="3">
    <source>
        <dbReference type="PROSITE" id="PS50041"/>
    </source>
</evidence>
<dbReference type="CDD" id="cd00037">
    <property type="entry name" value="CLECT"/>
    <property type="match status" value="1"/>
</dbReference>
<keyword evidence="1" id="KW-0175">Coiled coil</keyword>
<dbReference type="Proteomes" id="UP000198287">
    <property type="component" value="Unassembled WGS sequence"/>
</dbReference>
<feature type="chain" id="PRO_5012736863" evidence="2">
    <location>
        <begin position="21"/>
        <end position="250"/>
    </location>
</feature>
<name>A0A226EA57_FOLCA</name>
<feature type="coiled-coil region" evidence="1">
    <location>
        <begin position="29"/>
        <end position="63"/>
    </location>
</feature>
<dbReference type="AlphaFoldDB" id="A0A226EA57"/>
<evidence type="ECO:0000256" key="2">
    <source>
        <dbReference type="SAM" id="SignalP"/>
    </source>
</evidence>